<reference evidence="2 3" key="1">
    <citation type="submission" date="2022-04" db="EMBL/GenBank/DDBJ databases">
        <title>Positive selection, recombination, and allopatry shape intraspecific diversity of widespread and dominant cyanobacteria.</title>
        <authorList>
            <person name="Wei J."/>
            <person name="Shu W."/>
            <person name="Hu C."/>
        </authorList>
    </citation>
    <scope>NUCLEOTIDE SEQUENCE [LARGE SCALE GENOMIC DNA]</scope>
    <source>
        <strain evidence="2 3">GB2-A4</strain>
    </source>
</reference>
<dbReference type="EMBL" id="JAMPKM010000009">
    <property type="protein sequence ID" value="MEP0818542.1"/>
    <property type="molecule type" value="Genomic_DNA"/>
</dbReference>
<organism evidence="2 3">
    <name type="scientific">Trichocoleus desertorum GB2-A4</name>
    <dbReference type="NCBI Taxonomy" id="2933944"/>
    <lineage>
        <taxon>Bacteria</taxon>
        <taxon>Bacillati</taxon>
        <taxon>Cyanobacteriota</taxon>
        <taxon>Cyanophyceae</taxon>
        <taxon>Leptolyngbyales</taxon>
        <taxon>Trichocoleusaceae</taxon>
        <taxon>Trichocoleus</taxon>
    </lineage>
</organism>
<keyword evidence="3" id="KW-1185">Reference proteome</keyword>
<feature type="transmembrane region" description="Helical" evidence="1">
    <location>
        <begin position="61"/>
        <end position="82"/>
    </location>
</feature>
<protein>
    <submittedName>
        <fullName evidence="2">Uncharacterized protein</fullName>
    </submittedName>
</protein>
<keyword evidence="1" id="KW-0812">Transmembrane</keyword>
<dbReference type="RefSeq" id="WP_190436773.1">
    <property type="nucleotide sequence ID" value="NZ_JAMPKM010000009.1"/>
</dbReference>
<evidence type="ECO:0000256" key="1">
    <source>
        <dbReference type="SAM" id="Phobius"/>
    </source>
</evidence>
<evidence type="ECO:0000313" key="3">
    <source>
        <dbReference type="Proteomes" id="UP001464891"/>
    </source>
</evidence>
<dbReference type="PANTHER" id="PTHR36383:SF1">
    <property type="entry name" value="PROTEIN, PUTATIVE-RELATED"/>
    <property type="match status" value="1"/>
</dbReference>
<sequence>MVNGSFELNLAERIESLKAGTLAALSVCVAFAAIALVNSQVLATQFASLASLQIASIEANLLISGAIAILAGFLFGVTYRYVIREDQNPHLKSGVVLAFGLVRGLAQVDVGFNLQGTLWPFGVLAIESICLFAIARLALDFAIQQDWVKRFNSN</sequence>
<proteinExistence type="predicted"/>
<gene>
    <name evidence="2" type="ORF">NC998_15695</name>
</gene>
<comment type="caution">
    <text evidence="2">The sequence shown here is derived from an EMBL/GenBank/DDBJ whole genome shotgun (WGS) entry which is preliminary data.</text>
</comment>
<name>A0ABV0J9T2_9CYAN</name>
<feature type="transmembrane region" description="Helical" evidence="1">
    <location>
        <begin position="21"/>
        <end position="41"/>
    </location>
</feature>
<dbReference type="PANTHER" id="PTHR36383">
    <property type="entry name" value="OS09G0529350 PROTEIN"/>
    <property type="match status" value="1"/>
</dbReference>
<keyword evidence="1" id="KW-0472">Membrane</keyword>
<keyword evidence="1" id="KW-1133">Transmembrane helix</keyword>
<evidence type="ECO:0000313" key="2">
    <source>
        <dbReference type="EMBL" id="MEP0818542.1"/>
    </source>
</evidence>
<feature type="transmembrane region" description="Helical" evidence="1">
    <location>
        <begin position="118"/>
        <end position="139"/>
    </location>
</feature>
<dbReference type="Proteomes" id="UP001464891">
    <property type="component" value="Unassembled WGS sequence"/>
</dbReference>
<accession>A0ABV0J9T2</accession>